<dbReference type="AlphaFoldDB" id="A0A930YDN3"/>
<protein>
    <recommendedName>
        <fullName evidence="2">Single-stranded DNA-binding protein</fullName>
    </recommendedName>
</protein>
<dbReference type="SUPFAM" id="SSF50249">
    <property type="entry name" value="Nucleic acid-binding proteins"/>
    <property type="match status" value="1"/>
</dbReference>
<dbReference type="PIRSF" id="PIRSF002070">
    <property type="entry name" value="SSB"/>
    <property type="match status" value="1"/>
</dbReference>
<sequence>MTLQGYVGTDLTSRVAGESVLASFRVACTPRRYQRKTESWVDGPTQWYSVTAWRALADNCLRSLHRGDPVVVHGRLTVGSYVNRDGIEVNTLDVEATHVGHDLSRGTSVFTKTPKPALAPEAARDEVAA</sequence>
<organism evidence="4 5">
    <name type="scientific">Nocardioides islandensis</name>
    <dbReference type="NCBI Taxonomy" id="433663"/>
    <lineage>
        <taxon>Bacteria</taxon>
        <taxon>Bacillati</taxon>
        <taxon>Actinomycetota</taxon>
        <taxon>Actinomycetes</taxon>
        <taxon>Propionibacteriales</taxon>
        <taxon>Nocardioidaceae</taxon>
        <taxon>Nocardioides</taxon>
    </lineage>
</organism>
<evidence type="ECO:0000313" key="5">
    <source>
        <dbReference type="Proteomes" id="UP000640489"/>
    </source>
</evidence>
<comment type="caution">
    <text evidence="4">The sequence shown here is derived from an EMBL/GenBank/DDBJ whole genome shotgun (WGS) entry which is preliminary data.</text>
</comment>
<proteinExistence type="predicted"/>
<dbReference type="EMBL" id="JADKPN010000003">
    <property type="protein sequence ID" value="MBF4762958.1"/>
    <property type="molecule type" value="Genomic_DNA"/>
</dbReference>
<dbReference type="RefSeq" id="WP_194706156.1">
    <property type="nucleotide sequence ID" value="NZ_JADKPN010000003.1"/>
</dbReference>
<accession>A0A930YDN3</accession>
<keyword evidence="5" id="KW-1185">Reference proteome</keyword>
<dbReference type="GO" id="GO:0003697">
    <property type="term" value="F:single-stranded DNA binding"/>
    <property type="evidence" value="ECO:0007669"/>
    <property type="project" value="InterPro"/>
</dbReference>
<dbReference type="Gene3D" id="2.40.50.140">
    <property type="entry name" value="Nucleic acid-binding proteins"/>
    <property type="match status" value="1"/>
</dbReference>
<dbReference type="PROSITE" id="PS50935">
    <property type="entry name" value="SSB"/>
    <property type="match status" value="1"/>
</dbReference>
<dbReference type="InterPro" id="IPR012340">
    <property type="entry name" value="NA-bd_OB-fold"/>
</dbReference>
<evidence type="ECO:0000313" key="4">
    <source>
        <dbReference type="EMBL" id="MBF4762958.1"/>
    </source>
</evidence>
<dbReference type="CDD" id="cd04496">
    <property type="entry name" value="SSB_OBF"/>
    <property type="match status" value="1"/>
</dbReference>
<dbReference type="InterPro" id="IPR000424">
    <property type="entry name" value="Primosome_PriB/ssb"/>
</dbReference>
<keyword evidence="1 2" id="KW-0238">DNA-binding</keyword>
<evidence type="ECO:0000256" key="1">
    <source>
        <dbReference type="ARBA" id="ARBA00023125"/>
    </source>
</evidence>
<evidence type="ECO:0000256" key="2">
    <source>
        <dbReference type="PIRNR" id="PIRNR002070"/>
    </source>
</evidence>
<dbReference type="Pfam" id="PF00436">
    <property type="entry name" value="SSB"/>
    <property type="match status" value="1"/>
</dbReference>
<dbReference type="Proteomes" id="UP000640489">
    <property type="component" value="Unassembled WGS sequence"/>
</dbReference>
<name>A0A930YDN3_9ACTN</name>
<dbReference type="GO" id="GO:0006260">
    <property type="term" value="P:DNA replication"/>
    <property type="evidence" value="ECO:0007669"/>
    <property type="project" value="InterPro"/>
</dbReference>
<feature type="region of interest" description="Disordered" evidence="3">
    <location>
        <begin position="105"/>
        <end position="129"/>
    </location>
</feature>
<reference evidence="4" key="1">
    <citation type="submission" date="2020-11" db="EMBL/GenBank/DDBJ databases">
        <title>Nocardioides sp. nov., isolated from Soil of Cynanchum wilfordii Hemsley rhizosphere.</title>
        <authorList>
            <person name="Lee J.-S."/>
            <person name="Suh M.K."/>
            <person name="Kim J.-S."/>
        </authorList>
    </citation>
    <scope>NUCLEOTIDE SEQUENCE</scope>
    <source>
        <strain evidence="4">KCTC 19275</strain>
    </source>
</reference>
<dbReference type="InterPro" id="IPR011344">
    <property type="entry name" value="ssDNA-bd"/>
</dbReference>
<evidence type="ECO:0000256" key="3">
    <source>
        <dbReference type="SAM" id="MobiDB-lite"/>
    </source>
</evidence>
<gene>
    <name evidence="4" type="ORF">ISU07_07440</name>
</gene>